<organism evidence="10 11">
    <name type="scientific">Schistosoma japonicum</name>
    <name type="common">Blood fluke</name>
    <dbReference type="NCBI Taxonomy" id="6182"/>
    <lineage>
        <taxon>Eukaryota</taxon>
        <taxon>Metazoa</taxon>
        <taxon>Spiralia</taxon>
        <taxon>Lophotrochozoa</taxon>
        <taxon>Platyhelminthes</taxon>
        <taxon>Trematoda</taxon>
        <taxon>Digenea</taxon>
        <taxon>Strigeidida</taxon>
        <taxon>Schistosomatoidea</taxon>
        <taxon>Schistosomatidae</taxon>
        <taxon>Schistosoma</taxon>
    </lineage>
</organism>
<dbReference type="PANTHER" id="PTHR23503:SF8">
    <property type="entry name" value="FACILITATED GLUCOSE TRANSPORTER PROTEIN 1"/>
    <property type="match status" value="1"/>
</dbReference>
<keyword evidence="2 7" id="KW-0813">Transport</keyword>
<sequence>MNLLKFSIPYVVITSGCSFPFGYQTGVINAPADLIKSFISATLGSRSVSCDEHCINLIWSLCVTFFLLGGFFGGLTGGILANKLGRKNSLFLLSIPTILGSLLMMFSKMAQSFEMIIAGRFIIGIACGNSFRYLLNIFKGAHTVIGPMYLSEIAPVSFRGAAGTLNQFVIVIGILLSQILGLPQVMGTAELWPYLLALCIIPSVIHIILLFTCPESPTYLYIVKGDRRRSENALLYFRGHDCDIHSELELLKNETEHSSRRKVNVCDLLRIPHLRWALIVAVVPHIGQQLSGINGILYYFVSLFISNGLTKEIASYANLGTGGTILIGTFVSLFIIDRQGRRPLLMFGILVCLLSLLLFTLTLIIKQVTGINEFTILSIVLTYTFLFGFSMSLGPIPWFLVSELFTQENRDTAVSIAAAINWLCNAIVALIFPQLTIYIGIYAFIPFVCVLLAVLIFIQLYLPETKGKTPAAVEAHFMHLYGFHETEVHENPIFTDI</sequence>
<comment type="similarity">
    <text evidence="7">Belongs to the major facilitator superfamily. Sugar transporter (TC 2.A.1.1) family.</text>
</comment>
<dbReference type="InterPro" id="IPR003663">
    <property type="entry name" value="Sugar/inositol_transpt"/>
</dbReference>
<dbReference type="InterPro" id="IPR020846">
    <property type="entry name" value="MFS_dom"/>
</dbReference>
<dbReference type="Gene3D" id="1.20.1250.20">
    <property type="entry name" value="MFS general substrate transporter like domains"/>
    <property type="match status" value="1"/>
</dbReference>
<dbReference type="FunFam" id="1.20.1250.20:FF:001511">
    <property type="entry name" value="Solute carrier family 2, facilitated glucose transporter member 5"/>
    <property type="match status" value="1"/>
</dbReference>
<dbReference type="AlphaFoldDB" id="A0A4Z2CTS3"/>
<keyword evidence="3" id="KW-1003">Cell membrane</keyword>
<feature type="transmembrane region" description="Helical" evidence="8">
    <location>
        <begin position="313"/>
        <end position="336"/>
    </location>
</feature>
<evidence type="ECO:0000256" key="5">
    <source>
        <dbReference type="ARBA" id="ARBA00022989"/>
    </source>
</evidence>
<evidence type="ECO:0000256" key="4">
    <source>
        <dbReference type="ARBA" id="ARBA00022692"/>
    </source>
</evidence>
<name>A0A4Z2CTS3_SCHJA</name>
<evidence type="ECO:0000256" key="2">
    <source>
        <dbReference type="ARBA" id="ARBA00022448"/>
    </source>
</evidence>
<dbReference type="PANTHER" id="PTHR23503">
    <property type="entry name" value="SOLUTE CARRIER FAMILY 2"/>
    <property type="match status" value="1"/>
</dbReference>
<dbReference type="PROSITE" id="PS51257">
    <property type="entry name" value="PROKAR_LIPOPROTEIN"/>
    <property type="match status" value="1"/>
</dbReference>
<feature type="transmembrane region" description="Helical" evidence="8">
    <location>
        <begin position="156"/>
        <end position="179"/>
    </location>
</feature>
<evidence type="ECO:0000256" key="8">
    <source>
        <dbReference type="SAM" id="Phobius"/>
    </source>
</evidence>
<feature type="transmembrane region" description="Helical" evidence="8">
    <location>
        <begin position="276"/>
        <end position="301"/>
    </location>
</feature>
<feature type="transmembrane region" description="Helical" evidence="8">
    <location>
        <begin position="116"/>
        <end position="135"/>
    </location>
</feature>
<keyword evidence="4 8" id="KW-0812">Transmembrane</keyword>
<feature type="transmembrane region" description="Helical" evidence="8">
    <location>
        <begin position="413"/>
        <end position="432"/>
    </location>
</feature>
<comment type="subcellular location">
    <subcellularLocation>
        <location evidence="1">Cell membrane</location>
        <topology evidence="1">Multi-pass membrane protein</topology>
    </subcellularLocation>
</comment>
<dbReference type="EMBL" id="SKCS01000425">
    <property type="protein sequence ID" value="TNN07647.1"/>
    <property type="molecule type" value="Genomic_DNA"/>
</dbReference>
<feature type="domain" description="Major facilitator superfamily (MFS) profile" evidence="9">
    <location>
        <begin position="10"/>
        <end position="466"/>
    </location>
</feature>
<feature type="transmembrane region" description="Helical" evidence="8">
    <location>
        <begin position="90"/>
        <end position="110"/>
    </location>
</feature>
<evidence type="ECO:0000256" key="7">
    <source>
        <dbReference type="RuleBase" id="RU003346"/>
    </source>
</evidence>
<dbReference type="PRINTS" id="PR00171">
    <property type="entry name" value="SUGRTRNSPORT"/>
</dbReference>
<evidence type="ECO:0000313" key="11">
    <source>
        <dbReference type="Proteomes" id="UP000311919"/>
    </source>
</evidence>
<protein>
    <submittedName>
        <fullName evidence="10">Solute carrier family 2, facilitated glucose transporter member 3 isoform 1</fullName>
    </submittedName>
</protein>
<evidence type="ECO:0000256" key="1">
    <source>
        <dbReference type="ARBA" id="ARBA00004651"/>
    </source>
</evidence>
<keyword evidence="11" id="KW-1185">Reference proteome</keyword>
<dbReference type="GO" id="GO:0005886">
    <property type="term" value="C:plasma membrane"/>
    <property type="evidence" value="ECO:0007669"/>
    <property type="project" value="UniProtKB-SubCell"/>
</dbReference>
<accession>A0A4Z2CTS3</accession>
<keyword evidence="6 8" id="KW-0472">Membrane</keyword>
<feature type="transmembrane region" description="Helical" evidence="8">
    <location>
        <begin position="57"/>
        <end position="81"/>
    </location>
</feature>
<dbReference type="Pfam" id="PF00083">
    <property type="entry name" value="Sugar_tr"/>
    <property type="match status" value="1"/>
</dbReference>
<reference evidence="10 11" key="1">
    <citation type="submission" date="2019-03" db="EMBL/GenBank/DDBJ databases">
        <title>An improved genome assembly of the fluke Schistosoma japonicum.</title>
        <authorList>
            <person name="Hu W."/>
            <person name="Luo F."/>
            <person name="Yin M."/>
            <person name="Mo X."/>
            <person name="Sun C."/>
            <person name="Wu Q."/>
            <person name="Zhu B."/>
            <person name="Xiang M."/>
            <person name="Wang J."/>
            <person name="Wang Y."/>
            <person name="Zhang T."/>
            <person name="Xu B."/>
            <person name="Zheng H."/>
            <person name="Feng Z."/>
        </authorList>
    </citation>
    <scope>NUCLEOTIDE SEQUENCE [LARGE SCALE GENOMIC DNA]</scope>
    <source>
        <strain evidence="10">HuSjv2</strain>
        <tissue evidence="10">Worms</tissue>
    </source>
</reference>
<evidence type="ECO:0000313" key="10">
    <source>
        <dbReference type="EMBL" id="TNN07647.1"/>
    </source>
</evidence>
<dbReference type="SUPFAM" id="SSF103473">
    <property type="entry name" value="MFS general substrate transporter"/>
    <property type="match status" value="1"/>
</dbReference>
<dbReference type="GO" id="GO:1990539">
    <property type="term" value="P:fructose import across plasma membrane"/>
    <property type="evidence" value="ECO:0007669"/>
    <property type="project" value="UniProtKB-ARBA"/>
</dbReference>
<comment type="caution">
    <text evidence="10">The sequence shown here is derived from an EMBL/GenBank/DDBJ whole genome shotgun (WGS) entry which is preliminary data.</text>
</comment>
<gene>
    <name evidence="10" type="ORF">EWB00_007622</name>
</gene>
<keyword evidence="5 8" id="KW-1133">Transmembrane helix</keyword>
<feature type="transmembrane region" description="Helical" evidence="8">
    <location>
        <begin position="376"/>
        <end position="401"/>
    </location>
</feature>
<dbReference type="GO" id="GO:0005353">
    <property type="term" value="F:fructose transmembrane transporter activity"/>
    <property type="evidence" value="ECO:0007669"/>
    <property type="project" value="UniProtKB-ARBA"/>
</dbReference>
<dbReference type="InterPro" id="IPR036259">
    <property type="entry name" value="MFS_trans_sf"/>
</dbReference>
<dbReference type="InterPro" id="IPR045263">
    <property type="entry name" value="GLUT"/>
</dbReference>
<dbReference type="NCBIfam" id="TIGR00879">
    <property type="entry name" value="SP"/>
    <property type="match status" value="1"/>
</dbReference>
<dbReference type="Proteomes" id="UP000311919">
    <property type="component" value="Unassembled WGS sequence"/>
</dbReference>
<feature type="transmembrane region" description="Helical" evidence="8">
    <location>
        <begin position="191"/>
        <end position="211"/>
    </location>
</feature>
<dbReference type="InterPro" id="IPR005828">
    <property type="entry name" value="MFS_sugar_transport-like"/>
</dbReference>
<proteinExistence type="inferred from homology"/>
<feature type="transmembrane region" description="Helical" evidence="8">
    <location>
        <begin position="343"/>
        <end position="364"/>
    </location>
</feature>
<evidence type="ECO:0000259" key="9">
    <source>
        <dbReference type="PROSITE" id="PS50850"/>
    </source>
</evidence>
<evidence type="ECO:0000256" key="3">
    <source>
        <dbReference type="ARBA" id="ARBA00022475"/>
    </source>
</evidence>
<keyword evidence="10" id="KW-0762">Sugar transport</keyword>
<dbReference type="STRING" id="6182.A0A4Z2CTS3"/>
<dbReference type="OrthoDB" id="4540492at2759"/>
<evidence type="ECO:0000256" key="6">
    <source>
        <dbReference type="ARBA" id="ARBA00023136"/>
    </source>
</evidence>
<feature type="transmembrane region" description="Helical" evidence="8">
    <location>
        <begin position="438"/>
        <end position="462"/>
    </location>
</feature>
<dbReference type="PROSITE" id="PS50850">
    <property type="entry name" value="MFS"/>
    <property type="match status" value="1"/>
</dbReference>